<reference evidence="6" key="1">
    <citation type="submission" date="2021-01" db="EMBL/GenBank/DDBJ databases">
        <authorList>
            <person name="Corre E."/>
            <person name="Pelletier E."/>
            <person name="Niang G."/>
            <person name="Scheremetjew M."/>
            <person name="Finn R."/>
            <person name="Kale V."/>
            <person name="Holt S."/>
            <person name="Cochrane G."/>
            <person name="Meng A."/>
            <person name="Brown T."/>
            <person name="Cohen L."/>
        </authorList>
    </citation>
    <scope>NUCLEOTIDE SEQUENCE</scope>
    <source>
        <strain evidence="6">CCMP1661</strain>
    </source>
</reference>
<feature type="signal peptide" evidence="4">
    <location>
        <begin position="1"/>
        <end position="19"/>
    </location>
</feature>
<organism evidence="6">
    <name type="scientific">Fibrocapsa japonica</name>
    <dbReference type="NCBI Taxonomy" id="94617"/>
    <lineage>
        <taxon>Eukaryota</taxon>
        <taxon>Sar</taxon>
        <taxon>Stramenopiles</taxon>
        <taxon>Ochrophyta</taxon>
        <taxon>Raphidophyceae</taxon>
        <taxon>Chattonellales</taxon>
        <taxon>Chattonellaceae</taxon>
        <taxon>Fibrocapsa</taxon>
    </lineage>
</organism>
<dbReference type="AlphaFoldDB" id="A0A7S2V4I0"/>
<dbReference type="SUPFAM" id="SSF50249">
    <property type="entry name" value="Nucleic acid-binding proteins"/>
    <property type="match status" value="1"/>
</dbReference>
<dbReference type="GO" id="GO:0000049">
    <property type="term" value="F:tRNA binding"/>
    <property type="evidence" value="ECO:0007669"/>
    <property type="project" value="UniProtKB-UniRule"/>
</dbReference>
<keyword evidence="2 3" id="KW-0694">RNA-binding</keyword>
<dbReference type="InterPro" id="IPR012340">
    <property type="entry name" value="NA-bd_OB-fold"/>
</dbReference>
<evidence type="ECO:0000313" key="6">
    <source>
        <dbReference type="EMBL" id="CAD9868963.1"/>
    </source>
</evidence>
<keyword evidence="4" id="KW-0732">Signal</keyword>
<evidence type="ECO:0000256" key="3">
    <source>
        <dbReference type="PROSITE-ProRule" id="PRU00209"/>
    </source>
</evidence>
<protein>
    <recommendedName>
        <fullName evidence="5">tRNA-binding domain-containing protein</fullName>
    </recommendedName>
</protein>
<feature type="domain" description="TRNA-binding" evidence="5">
    <location>
        <begin position="85"/>
        <end position="188"/>
    </location>
</feature>
<dbReference type="InterPro" id="IPR051270">
    <property type="entry name" value="Tyrosine-tRNA_ligase_regulator"/>
</dbReference>
<dbReference type="InterPro" id="IPR002547">
    <property type="entry name" value="tRNA-bd_dom"/>
</dbReference>
<evidence type="ECO:0000256" key="4">
    <source>
        <dbReference type="SAM" id="SignalP"/>
    </source>
</evidence>
<feature type="chain" id="PRO_5030583076" description="tRNA-binding domain-containing protein" evidence="4">
    <location>
        <begin position="20"/>
        <end position="245"/>
    </location>
</feature>
<sequence length="245" mass="26171">MHAIFTAAFIAGTASSAFAFAPVQHFRPTISSLQAHAPKGFSGIQHIMMPHRCSSSALFNAPEVSEPVDTDAKEEAAAPAGELNEFSRLEIRVGKIVDVSVHPDADGLYVEKIDCGEDEPRTIVSGLVKYLKAEDLLDRSVVVLANLKPRAMRGITSHGMLLCASNEDHSQVVPLSPPESSVPGELITVEGTLSQPLEPCNRASKAFDKVAKDLYVNDDLQATFDGKPFLTPNGPCTSTMKGAIS</sequence>
<keyword evidence="1 3" id="KW-0820">tRNA-binding</keyword>
<proteinExistence type="predicted"/>
<dbReference type="CDD" id="cd02799">
    <property type="entry name" value="tRNA_bind_EMAP-II_like"/>
    <property type="match status" value="1"/>
</dbReference>
<gene>
    <name evidence="6" type="ORF">FJAP1339_LOCUS8856</name>
</gene>
<dbReference type="Gene3D" id="2.40.50.140">
    <property type="entry name" value="Nucleic acid-binding proteins"/>
    <property type="match status" value="1"/>
</dbReference>
<accession>A0A7S2V4I0</accession>
<dbReference type="PANTHER" id="PTHR11586">
    <property type="entry name" value="TRNA-AMINOACYLATION COFACTOR ARC1 FAMILY MEMBER"/>
    <property type="match status" value="1"/>
</dbReference>
<evidence type="ECO:0000259" key="5">
    <source>
        <dbReference type="PROSITE" id="PS50886"/>
    </source>
</evidence>
<dbReference type="Pfam" id="PF01588">
    <property type="entry name" value="tRNA_bind"/>
    <property type="match status" value="1"/>
</dbReference>
<evidence type="ECO:0000256" key="1">
    <source>
        <dbReference type="ARBA" id="ARBA00022555"/>
    </source>
</evidence>
<dbReference type="EMBL" id="HBHR01017651">
    <property type="protein sequence ID" value="CAD9868963.1"/>
    <property type="molecule type" value="Transcribed_RNA"/>
</dbReference>
<dbReference type="PANTHER" id="PTHR11586:SF33">
    <property type="entry name" value="AMINOACYL TRNA SYNTHASE COMPLEX-INTERACTING MULTIFUNCTIONAL PROTEIN 1"/>
    <property type="match status" value="1"/>
</dbReference>
<dbReference type="PROSITE" id="PS50886">
    <property type="entry name" value="TRBD"/>
    <property type="match status" value="1"/>
</dbReference>
<name>A0A7S2V4I0_9STRA</name>
<evidence type="ECO:0000256" key="2">
    <source>
        <dbReference type="ARBA" id="ARBA00022884"/>
    </source>
</evidence>